<sequence>MSTNKKRKVSGEKPQRFPGEVDDVHPLPFITMPPQPKEKKPGQLSEKQLKQYFDEGYTVVEDFFTPEELQPCRDSISQMVDNLADKLHQAGKITGDNSPRQKSSTPSNLSHVLGQKWDIVYPAKKSLIFHIARHMQY</sequence>
<proteinExistence type="predicted"/>
<dbReference type="SUPFAM" id="SSF51197">
    <property type="entry name" value="Clavaminate synthase-like"/>
    <property type="match status" value="1"/>
</dbReference>
<dbReference type="Proteomes" id="UP000005408">
    <property type="component" value="Unassembled WGS sequence"/>
</dbReference>
<keyword evidence="3" id="KW-1185">Reference proteome</keyword>
<evidence type="ECO:0000313" key="3">
    <source>
        <dbReference type="Proteomes" id="UP000005408"/>
    </source>
</evidence>
<dbReference type="Gene3D" id="2.60.120.620">
    <property type="entry name" value="q2cbj1_9rhob like domain"/>
    <property type="match status" value="1"/>
</dbReference>
<protein>
    <submittedName>
        <fullName evidence="2">Uncharacterized protein</fullName>
    </submittedName>
</protein>
<name>A0A8W8KTF0_MAGGI</name>
<accession>A0A8W8KTF0</accession>
<evidence type="ECO:0000256" key="1">
    <source>
        <dbReference type="SAM" id="MobiDB-lite"/>
    </source>
</evidence>
<dbReference type="AlphaFoldDB" id="A0A8W8KTF0"/>
<reference evidence="2" key="1">
    <citation type="submission" date="2022-08" db="UniProtKB">
        <authorList>
            <consortium name="EnsemblMetazoa"/>
        </authorList>
    </citation>
    <scope>IDENTIFICATION</scope>
    <source>
        <strain evidence="2">05x7-T-G4-1.051#20</strain>
    </source>
</reference>
<evidence type="ECO:0000313" key="2">
    <source>
        <dbReference type="EnsemblMetazoa" id="G24884.2:cds"/>
    </source>
</evidence>
<organism evidence="2 3">
    <name type="scientific">Magallana gigas</name>
    <name type="common">Pacific oyster</name>
    <name type="synonym">Crassostrea gigas</name>
    <dbReference type="NCBI Taxonomy" id="29159"/>
    <lineage>
        <taxon>Eukaryota</taxon>
        <taxon>Metazoa</taxon>
        <taxon>Spiralia</taxon>
        <taxon>Lophotrochozoa</taxon>
        <taxon>Mollusca</taxon>
        <taxon>Bivalvia</taxon>
        <taxon>Autobranchia</taxon>
        <taxon>Pteriomorphia</taxon>
        <taxon>Ostreida</taxon>
        <taxon>Ostreoidea</taxon>
        <taxon>Ostreidae</taxon>
        <taxon>Magallana</taxon>
    </lineage>
</organism>
<feature type="region of interest" description="Disordered" evidence="1">
    <location>
        <begin position="1"/>
        <end position="44"/>
    </location>
</feature>
<dbReference type="EnsemblMetazoa" id="G24884.2">
    <property type="protein sequence ID" value="G24884.2:cds"/>
    <property type="gene ID" value="G24884"/>
</dbReference>